<comment type="caution">
    <text evidence="2">The sequence shown here is derived from an EMBL/GenBank/DDBJ whole genome shotgun (WGS) entry which is preliminary data.</text>
</comment>
<evidence type="ECO:0000313" key="2">
    <source>
        <dbReference type="EMBL" id="KAI1517164.1"/>
    </source>
</evidence>
<reference evidence="2" key="3">
    <citation type="journal article" date="2022" name="bioRxiv">
        <title>A global pangenome for the wheat fungal pathogen Pyrenophora tritici-repentis and prediction of effector protein structural homology.</title>
        <authorList>
            <person name="Moolhuijzen P."/>
            <person name="See P.T."/>
            <person name="Shi G."/>
            <person name="Powell H.R."/>
            <person name="Cockram J."/>
            <person name="Jorgensen L.N."/>
            <person name="Benslimane H."/>
            <person name="Strelkov S.E."/>
            <person name="Turner J."/>
            <person name="Liu Z."/>
            <person name="Moffat C.S."/>
        </authorList>
    </citation>
    <scope>NUCLEOTIDE SEQUENCE</scope>
    <source>
        <strain evidence="2">86-124</strain>
    </source>
</reference>
<dbReference type="EMBL" id="NQIK02000004">
    <property type="protein sequence ID" value="KAF7571948.1"/>
    <property type="molecule type" value="Genomic_DNA"/>
</dbReference>
<gene>
    <name evidence="2" type="ORF">Ptr86124_004101</name>
    <name evidence="1" type="ORF">PtrM4_094480</name>
</gene>
<dbReference type="Proteomes" id="UP000249757">
    <property type="component" value="Unassembled WGS sequence"/>
</dbReference>
<evidence type="ECO:0000313" key="3">
    <source>
        <dbReference type="Proteomes" id="UP000249757"/>
    </source>
</evidence>
<reference evidence="1" key="1">
    <citation type="journal article" date="2018" name="BMC Genomics">
        <title>Comparative genomics of the wheat fungal pathogen Pyrenophora tritici-repentis reveals chromosomal variations and genome plasticity.</title>
        <authorList>
            <person name="Moolhuijzen P."/>
            <person name="See P.T."/>
            <person name="Hane J.K."/>
            <person name="Shi G."/>
            <person name="Liu Z."/>
            <person name="Oliver R.P."/>
            <person name="Moffat C.S."/>
        </authorList>
    </citation>
    <scope>NUCLEOTIDE SEQUENCE [LARGE SCALE GENOMIC DNA]</scope>
    <source>
        <strain evidence="1">M4</strain>
    </source>
</reference>
<accession>A0A2W1I005</accession>
<sequence length="135" mass="15566">MAEKTDLQRVLPTGNSRYHLITEVNMKNSPLLCLPAELPTMIYEYALEGTIIDVRYKHHAPLILSCRQIQHEAPPLEFSRVTFFYFDIISLLDPRVAPGQDTRNMITSISVTFSIMHYLVSGSRRPHGSHEYDKY</sequence>
<name>A0A2W1I005_9PLEO</name>
<evidence type="ECO:0000313" key="1">
    <source>
        <dbReference type="EMBL" id="KAF7571948.1"/>
    </source>
</evidence>
<dbReference type="InterPro" id="IPR038883">
    <property type="entry name" value="AN11006-like"/>
</dbReference>
<dbReference type="AlphaFoldDB" id="A0A2W1I005"/>
<protein>
    <submittedName>
        <fullName evidence="2">Uncharacterized protein</fullName>
    </submittedName>
</protein>
<dbReference type="EMBL" id="NRDI02000004">
    <property type="protein sequence ID" value="KAI1517164.1"/>
    <property type="molecule type" value="Genomic_DNA"/>
</dbReference>
<dbReference type="PANTHER" id="PTHR42085:SF1">
    <property type="entry name" value="F-BOX DOMAIN-CONTAINING PROTEIN"/>
    <property type="match status" value="1"/>
</dbReference>
<keyword evidence="3" id="KW-1185">Reference proteome</keyword>
<dbReference type="PANTHER" id="PTHR42085">
    <property type="entry name" value="F-BOX DOMAIN-CONTAINING PROTEIN"/>
    <property type="match status" value="1"/>
</dbReference>
<reference evidence="2" key="2">
    <citation type="submission" date="2021-05" db="EMBL/GenBank/DDBJ databases">
        <authorList>
            <person name="Moolhuijzen P.M."/>
            <person name="Moffat C.S."/>
        </authorList>
    </citation>
    <scope>NUCLEOTIDE SEQUENCE</scope>
    <source>
        <strain evidence="2">86-124</strain>
    </source>
</reference>
<dbReference type="Proteomes" id="UP000245464">
    <property type="component" value="Chromosome 4"/>
</dbReference>
<proteinExistence type="predicted"/>
<organism evidence="2 3">
    <name type="scientific">Pyrenophora tritici-repentis</name>
    <dbReference type="NCBI Taxonomy" id="45151"/>
    <lineage>
        <taxon>Eukaryota</taxon>
        <taxon>Fungi</taxon>
        <taxon>Dikarya</taxon>
        <taxon>Ascomycota</taxon>
        <taxon>Pezizomycotina</taxon>
        <taxon>Dothideomycetes</taxon>
        <taxon>Pleosporomycetidae</taxon>
        <taxon>Pleosporales</taxon>
        <taxon>Pleosporineae</taxon>
        <taxon>Pleosporaceae</taxon>
        <taxon>Pyrenophora</taxon>
    </lineage>
</organism>
<dbReference type="OrthoDB" id="3694708at2759"/>
<reference evidence="3" key="4">
    <citation type="journal article" date="2022" name="Microb. Genom.">
        <title>A global pangenome for the wheat fungal pathogen Pyrenophora tritici-repentis and prediction of effector protein structural homology.</title>
        <authorList>
            <person name="Moolhuijzen P.M."/>
            <person name="See P.T."/>
            <person name="Shi G."/>
            <person name="Powell H.R."/>
            <person name="Cockram J."/>
            <person name="Jorgensen L.N."/>
            <person name="Benslimane H."/>
            <person name="Strelkov S.E."/>
            <person name="Turner J."/>
            <person name="Liu Z."/>
            <person name="Moffat C.S."/>
        </authorList>
    </citation>
    <scope>NUCLEOTIDE SEQUENCE [LARGE SCALE GENOMIC DNA]</scope>
</reference>